<dbReference type="EMBL" id="BAAANT010000029">
    <property type="protein sequence ID" value="GAA2150631.1"/>
    <property type="molecule type" value="Genomic_DNA"/>
</dbReference>
<name>A0ABN2ZZ77_9ACTN</name>
<evidence type="ECO:0000313" key="3">
    <source>
        <dbReference type="Proteomes" id="UP001422759"/>
    </source>
</evidence>
<evidence type="ECO:0000313" key="2">
    <source>
        <dbReference type="EMBL" id="GAA2150631.1"/>
    </source>
</evidence>
<organism evidence="2 3">
    <name type="scientific">Kitasatospora kazusensis</name>
    <dbReference type="NCBI Taxonomy" id="407974"/>
    <lineage>
        <taxon>Bacteria</taxon>
        <taxon>Bacillati</taxon>
        <taxon>Actinomycetota</taxon>
        <taxon>Actinomycetes</taxon>
        <taxon>Kitasatosporales</taxon>
        <taxon>Streptomycetaceae</taxon>
        <taxon>Kitasatospora</taxon>
    </lineage>
</organism>
<keyword evidence="1" id="KW-0812">Transmembrane</keyword>
<dbReference type="Proteomes" id="UP001422759">
    <property type="component" value="Unassembled WGS sequence"/>
</dbReference>
<gene>
    <name evidence="2" type="ORF">GCM10009760_45230</name>
</gene>
<dbReference type="Pfam" id="PF19534">
    <property type="entry name" value="DUF6059"/>
    <property type="match status" value="1"/>
</dbReference>
<protein>
    <submittedName>
        <fullName evidence="2">Uncharacterized protein</fullName>
    </submittedName>
</protein>
<feature type="transmembrane region" description="Helical" evidence="1">
    <location>
        <begin position="12"/>
        <end position="32"/>
    </location>
</feature>
<keyword evidence="3" id="KW-1185">Reference proteome</keyword>
<keyword evidence="1" id="KW-1133">Transmembrane helix</keyword>
<reference evidence="2 3" key="1">
    <citation type="journal article" date="2019" name="Int. J. Syst. Evol. Microbiol.">
        <title>The Global Catalogue of Microorganisms (GCM) 10K type strain sequencing project: providing services to taxonomists for standard genome sequencing and annotation.</title>
        <authorList>
            <consortium name="The Broad Institute Genomics Platform"/>
            <consortium name="The Broad Institute Genome Sequencing Center for Infectious Disease"/>
            <person name="Wu L."/>
            <person name="Ma J."/>
        </authorList>
    </citation>
    <scope>NUCLEOTIDE SEQUENCE [LARGE SCALE GENOMIC DNA]</scope>
    <source>
        <strain evidence="2 3">JCM 14560</strain>
    </source>
</reference>
<sequence>MGVVMVKGLVRLLSSPALLGLMAVGSFFGMMVPAEMAEWPPSEGPGPWHPERLCPQVPLSPLERRLQRELQQL</sequence>
<dbReference type="InterPro" id="IPR045701">
    <property type="entry name" value="DUF6059"/>
</dbReference>
<proteinExistence type="predicted"/>
<accession>A0ABN2ZZ77</accession>
<evidence type="ECO:0000256" key="1">
    <source>
        <dbReference type="SAM" id="Phobius"/>
    </source>
</evidence>
<dbReference type="RefSeq" id="WP_344467741.1">
    <property type="nucleotide sequence ID" value="NZ_BAAANT010000029.1"/>
</dbReference>
<keyword evidence="1" id="KW-0472">Membrane</keyword>
<comment type="caution">
    <text evidence="2">The sequence shown here is derived from an EMBL/GenBank/DDBJ whole genome shotgun (WGS) entry which is preliminary data.</text>
</comment>